<keyword evidence="1" id="KW-0472">Membrane</keyword>
<keyword evidence="1" id="KW-0812">Transmembrane</keyword>
<feature type="transmembrane region" description="Helical" evidence="1">
    <location>
        <begin position="90"/>
        <end position="116"/>
    </location>
</feature>
<protein>
    <submittedName>
        <fullName evidence="2">Uncharacterized protein</fullName>
    </submittedName>
</protein>
<dbReference type="EMBL" id="CAJJDN010000020">
    <property type="protein sequence ID" value="CAD8065740.1"/>
    <property type="molecule type" value="Genomic_DNA"/>
</dbReference>
<proteinExistence type="predicted"/>
<evidence type="ECO:0000256" key="1">
    <source>
        <dbReference type="SAM" id="Phobius"/>
    </source>
</evidence>
<keyword evidence="3" id="KW-1185">Reference proteome</keyword>
<reference evidence="2" key="1">
    <citation type="submission" date="2021-01" db="EMBL/GenBank/DDBJ databases">
        <authorList>
            <consortium name="Genoscope - CEA"/>
            <person name="William W."/>
        </authorList>
    </citation>
    <scope>NUCLEOTIDE SEQUENCE</scope>
</reference>
<sequence>MNIKIKGGYYNEKTQSLDNRQNNVIQIMNVGCKLLKDFTIQLPPVESKLRKEKLSFRRHQKQNLIYFKDKKQINGWISRRQQRLSKFNQFVLIYGSYRACSFYTFILKMIIIVKVIKLKNGFKLVKII</sequence>
<organism evidence="2 3">
    <name type="scientific">Paramecium sonneborni</name>
    <dbReference type="NCBI Taxonomy" id="65129"/>
    <lineage>
        <taxon>Eukaryota</taxon>
        <taxon>Sar</taxon>
        <taxon>Alveolata</taxon>
        <taxon>Ciliophora</taxon>
        <taxon>Intramacronucleata</taxon>
        <taxon>Oligohymenophorea</taxon>
        <taxon>Peniculida</taxon>
        <taxon>Parameciidae</taxon>
        <taxon>Paramecium</taxon>
    </lineage>
</organism>
<dbReference type="Proteomes" id="UP000692954">
    <property type="component" value="Unassembled WGS sequence"/>
</dbReference>
<name>A0A8S1LD75_9CILI</name>
<comment type="caution">
    <text evidence="2">The sequence shown here is derived from an EMBL/GenBank/DDBJ whole genome shotgun (WGS) entry which is preliminary data.</text>
</comment>
<evidence type="ECO:0000313" key="2">
    <source>
        <dbReference type="EMBL" id="CAD8065740.1"/>
    </source>
</evidence>
<gene>
    <name evidence="2" type="ORF">PSON_ATCC_30995.1.T0200397</name>
</gene>
<dbReference type="AlphaFoldDB" id="A0A8S1LD75"/>
<keyword evidence="1" id="KW-1133">Transmembrane helix</keyword>
<evidence type="ECO:0000313" key="3">
    <source>
        <dbReference type="Proteomes" id="UP000692954"/>
    </source>
</evidence>
<accession>A0A8S1LD75</accession>